<protein>
    <recommendedName>
        <fullName evidence="3">Flagellin</fullName>
    </recommendedName>
</protein>
<comment type="subcellular location">
    <subcellularLocation>
        <location evidence="3">Secreted</location>
    </subcellularLocation>
    <subcellularLocation>
        <location evidence="3">Bacterial flagellum</location>
    </subcellularLocation>
</comment>
<dbReference type="Pfam" id="PF00669">
    <property type="entry name" value="Flagellin_N"/>
    <property type="match status" value="1"/>
</dbReference>
<keyword evidence="6" id="KW-0969">Cilium</keyword>
<dbReference type="Proteomes" id="UP000277424">
    <property type="component" value="Unassembled WGS sequence"/>
</dbReference>
<dbReference type="EMBL" id="RBIG01000001">
    <property type="protein sequence ID" value="RKQ72678.1"/>
    <property type="molecule type" value="Genomic_DNA"/>
</dbReference>
<keyword evidence="2 3" id="KW-0975">Bacterial flagellum</keyword>
<feature type="domain" description="Flagellin C-terminal" evidence="5">
    <location>
        <begin position="187"/>
        <end position="272"/>
    </location>
</feature>
<evidence type="ECO:0000313" key="6">
    <source>
        <dbReference type="EMBL" id="RKQ72678.1"/>
    </source>
</evidence>
<evidence type="ECO:0000256" key="2">
    <source>
        <dbReference type="ARBA" id="ARBA00023143"/>
    </source>
</evidence>
<dbReference type="GO" id="GO:0005576">
    <property type="term" value="C:extracellular region"/>
    <property type="evidence" value="ECO:0007669"/>
    <property type="project" value="UniProtKB-SubCell"/>
</dbReference>
<dbReference type="GO" id="GO:0009288">
    <property type="term" value="C:bacterial-type flagellum"/>
    <property type="evidence" value="ECO:0007669"/>
    <property type="project" value="UniProtKB-SubCell"/>
</dbReference>
<name>A0A420WNR1_9PROT</name>
<dbReference type="SUPFAM" id="SSF64518">
    <property type="entry name" value="Phase 1 flagellin"/>
    <property type="match status" value="1"/>
</dbReference>
<dbReference type="InterPro" id="IPR001492">
    <property type="entry name" value="Flagellin"/>
</dbReference>
<comment type="function">
    <text evidence="3">Flagellin is the subunit protein which polymerizes to form the filaments of bacterial flagella.</text>
</comment>
<sequence length="274" mass="28636">MPVNSINTNTSALVALQALNATNRELDTVQDRISTGLKVTGAVDDASSFSIAQGIRSDLKSYSAVSQGISNAKGLLTVTLAGVTTISDLLGDIKKKVIEGMNPANTSEQQAILAADYVELIAQIERLIENSTYNSRNLLVSGATDVNVISNIDGATIPVRANDLAAGQDDLATNTNLDSVANATSALDAINTYIGTVNTVLGNLGADSRTISFQDQFISVLDDATTTGLGDIVDADLAKESARLQAIQVKQQLGTQTLSIANQRPQVILQLFGG</sequence>
<evidence type="ECO:0000256" key="1">
    <source>
        <dbReference type="ARBA" id="ARBA00005709"/>
    </source>
</evidence>
<comment type="caution">
    <text evidence="6">The sequence shown here is derived from an EMBL/GenBank/DDBJ whole genome shotgun (WGS) entry which is preliminary data.</text>
</comment>
<evidence type="ECO:0000259" key="5">
    <source>
        <dbReference type="Pfam" id="PF00700"/>
    </source>
</evidence>
<evidence type="ECO:0000313" key="7">
    <source>
        <dbReference type="Proteomes" id="UP000277424"/>
    </source>
</evidence>
<accession>A0A420WNR1</accession>
<gene>
    <name evidence="6" type="ORF">BCL74_0446</name>
</gene>
<reference evidence="6 7" key="1">
    <citation type="submission" date="2018-10" db="EMBL/GenBank/DDBJ databases">
        <title>Comparative analysis of microorganisms from saline springs in Andes Mountain Range, Colombia.</title>
        <authorList>
            <person name="Rubin E."/>
        </authorList>
    </citation>
    <scope>NUCLEOTIDE SEQUENCE [LARGE SCALE GENOMIC DNA]</scope>
    <source>
        <strain evidence="6 7">USBA 36</strain>
    </source>
</reference>
<dbReference type="PANTHER" id="PTHR42792">
    <property type="entry name" value="FLAGELLIN"/>
    <property type="match status" value="1"/>
</dbReference>
<dbReference type="InterPro" id="IPR046358">
    <property type="entry name" value="Flagellin_C"/>
</dbReference>
<proteinExistence type="inferred from homology"/>
<evidence type="ECO:0000259" key="4">
    <source>
        <dbReference type="Pfam" id="PF00669"/>
    </source>
</evidence>
<keyword evidence="6" id="KW-0282">Flagellum</keyword>
<feature type="domain" description="Flagellin N-terminal" evidence="4">
    <location>
        <begin position="6"/>
        <end position="139"/>
    </location>
</feature>
<dbReference type="GO" id="GO:0005198">
    <property type="term" value="F:structural molecule activity"/>
    <property type="evidence" value="ECO:0007669"/>
    <property type="project" value="UniProtKB-UniRule"/>
</dbReference>
<dbReference type="Pfam" id="PF00700">
    <property type="entry name" value="Flagellin_C"/>
    <property type="match status" value="1"/>
</dbReference>
<dbReference type="AlphaFoldDB" id="A0A420WNR1"/>
<dbReference type="PANTHER" id="PTHR42792:SF2">
    <property type="entry name" value="FLAGELLIN"/>
    <property type="match status" value="1"/>
</dbReference>
<dbReference type="Gene3D" id="1.20.1330.10">
    <property type="entry name" value="f41 fragment of flagellin, N-terminal domain"/>
    <property type="match status" value="1"/>
</dbReference>
<dbReference type="OrthoDB" id="8328560at2"/>
<keyword evidence="3" id="KW-0964">Secreted</keyword>
<organism evidence="6 7">
    <name type="scientific">Oceanibaculum indicum</name>
    <dbReference type="NCBI Taxonomy" id="526216"/>
    <lineage>
        <taxon>Bacteria</taxon>
        <taxon>Pseudomonadati</taxon>
        <taxon>Pseudomonadota</taxon>
        <taxon>Alphaproteobacteria</taxon>
        <taxon>Rhodospirillales</taxon>
        <taxon>Oceanibaculaceae</taxon>
        <taxon>Oceanibaculum</taxon>
    </lineage>
</organism>
<dbReference type="RefSeq" id="WP_008944785.1">
    <property type="nucleotide sequence ID" value="NZ_RBIG01000001.1"/>
</dbReference>
<comment type="similarity">
    <text evidence="1 3">Belongs to the bacterial flagellin family.</text>
</comment>
<dbReference type="InterPro" id="IPR001029">
    <property type="entry name" value="Flagellin_N"/>
</dbReference>
<evidence type="ECO:0000256" key="3">
    <source>
        <dbReference type="RuleBase" id="RU362073"/>
    </source>
</evidence>
<keyword evidence="6" id="KW-0966">Cell projection</keyword>